<dbReference type="RefSeq" id="WP_119532963.1">
    <property type="nucleotide sequence ID" value="NZ_QXTF01000002.1"/>
</dbReference>
<dbReference type="GO" id="GO:0047617">
    <property type="term" value="F:fatty acyl-CoA hydrolase activity"/>
    <property type="evidence" value="ECO:0007669"/>
    <property type="project" value="TreeGrafter"/>
</dbReference>
<dbReference type="EC" id="3.1.2.-" evidence="4"/>
<dbReference type="InterPro" id="IPR006684">
    <property type="entry name" value="YbgC/YbaW"/>
</dbReference>
<dbReference type="PANTHER" id="PTHR31793:SF37">
    <property type="entry name" value="ACYL-COA THIOESTER HYDROLASE YBGC"/>
    <property type="match status" value="1"/>
</dbReference>
<evidence type="ECO:0000313" key="5">
    <source>
        <dbReference type="Proteomes" id="UP000285023"/>
    </source>
</evidence>
<gene>
    <name evidence="4" type="ORF">D3M59_07055</name>
</gene>
<name>A0A418PZK6_9SPHN</name>
<evidence type="ECO:0000259" key="3">
    <source>
        <dbReference type="Pfam" id="PF03061"/>
    </source>
</evidence>
<protein>
    <submittedName>
        <fullName evidence="4">YbgC/FadM family acyl-CoA thioesterase</fullName>
        <ecNumber evidence="4">3.1.2.-</ecNumber>
    </submittedName>
</protein>
<dbReference type="InterPro" id="IPR050563">
    <property type="entry name" value="4-hydroxybenzoyl-CoA_TE"/>
</dbReference>
<dbReference type="AlphaFoldDB" id="A0A418PZK6"/>
<comment type="caution">
    <text evidence="4">The sequence shown here is derived from an EMBL/GenBank/DDBJ whole genome shotgun (WGS) entry which is preliminary data.</text>
</comment>
<dbReference type="Pfam" id="PF03061">
    <property type="entry name" value="4HBT"/>
    <property type="match status" value="1"/>
</dbReference>
<accession>A0A418PZK6</accession>
<dbReference type="OrthoDB" id="9808429at2"/>
<dbReference type="NCBIfam" id="TIGR00051">
    <property type="entry name" value="YbgC/FadM family acyl-CoA thioesterase"/>
    <property type="match status" value="1"/>
</dbReference>
<dbReference type="EMBL" id="QXTF01000002">
    <property type="protein sequence ID" value="RIX29076.1"/>
    <property type="molecule type" value="Genomic_DNA"/>
</dbReference>
<feature type="domain" description="Thioesterase" evidence="3">
    <location>
        <begin position="34"/>
        <end position="117"/>
    </location>
</feature>
<dbReference type="SUPFAM" id="SSF54637">
    <property type="entry name" value="Thioesterase/thiol ester dehydrase-isomerase"/>
    <property type="match status" value="1"/>
</dbReference>
<evidence type="ECO:0000313" key="4">
    <source>
        <dbReference type="EMBL" id="RIX29076.1"/>
    </source>
</evidence>
<dbReference type="FunFam" id="3.10.129.10:FF:000004">
    <property type="entry name" value="Tol-pal system-associated acyl-CoA thioesterase"/>
    <property type="match status" value="1"/>
</dbReference>
<proteinExistence type="inferred from homology"/>
<evidence type="ECO:0000256" key="2">
    <source>
        <dbReference type="ARBA" id="ARBA00022801"/>
    </source>
</evidence>
<reference evidence="4 5" key="1">
    <citation type="submission" date="2018-09" db="EMBL/GenBank/DDBJ databases">
        <title>Sphingomonas sp. DAC4.</title>
        <authorList>
            <person name="Seo T."/>
        </authorList>
    </citation>
    <scope>NUCLEOTIDE SEQUENCE [LARGE SCALE GENOMIC DNA]</scope>
    <source>
        <strain evidence="4 5">DAC4</strain>
    </source>
</reference>
<dbReference type="PANTHER" id="PTHR31793">
    <property type="entry name" value="4-HYDROXYBENZOYL-COA THIOESTERASE FAMILY MEMBER"/>
    <property type="match status" value="1"/>
</dbReference>
<keyword evidence="2 4" id="KW-0378">Hydrolase</keyword>
<dbReference type="InterPro" id="IPR029069">
    <property type="entry name" value="HotDog_dom_sf"/>
</dbReference>
<dbReference type="CDD" id="cd00586">
    <property type="entry name" value="4HBT"/>
    <property type="match status" value="1"/>
</dbReference>
<dbReference type="Gene3D" id="3.10.129.10">
    <property type="entry name" value="Hotdog Thioesterase"/>
    <property type="match status" value="1"/>
</dbReference>
<keyword evidence="5" id="KW-1185">Reference proteome</keyword>
<dbReference type="InterPro" id="IPR006683">
    <property type="entry name" value="Thioestr_dom"/>
</dbReference>
<dbReference type="Proteomes" id="UP000285023">
    <property type="component" value="Unassembled WGS sequence"/>
</dbReference>
<organism evidence="4 5">
    <name type="scientific">Sphingomonas edaphi</name>
    <dbReference type="NCBI Taxonomy" id="2315689"/>
    <lineage>
        <taxon>Bacteria</taxon>
        <taxon>Pseudomonadati</taxon>
        <taxon>Pseudomonadota</taxon>
        <taxon>Alphaproteobacteria</taxon>
        <taxon>Sphingomonadales</taxon>
        <taxon>Sphingomonadaceae</taxon>
        <taxon>Sphingomonas</taxon>
    </lineage>
</organism>
<sequence length="152" mass="17262">MDPSPYDHPYRGGFVGKEHRFALTVFFEDTDTAGIVYHANYLRFFERARSDMLRAAGIDQRAAIDAGLGAYAVSEMAIKWRRPARLDDDLVVISRVTEVRNASCSIHQRVMRGDEILAEATVTAALLTPEGRPRRQPADWIERFRSIEQKGH</sequence>
<evidence type="ECO:0000256" key="1">
    <source>
        <dbReference type="ARBA" id="ARBA00005953"/>
    </source>
</evidence>
<comment type="similarity">
    <text evidence="1">Belongs to the 4-hydroxybenzoyl-CoA thioesterase family.</text>
</comment>
<dbReference type="PIRSF" id="PIRSF003230">
    <property type="entry name" value="YbgC"/>
    <property type="match status" value="1"/>
</dbReference>